<accession>A0A9X6SRZ4</accession>
<dbReference type="InterPro" id="IPR020568">
    <property type="entry name" value="Ribosomal_Su5_D2-typ_SF"/>
</dbReference>
<feature type="domain" description="Toprim" evidence="13">
    <location>
        <begin position="439"/>
        <end position="553"/>
    </location>
</feature>
<evidence type="ECO:0000256" key="9">
    <source>
        <dbReference type="ARBA" id="ARBA00023029"/>
    </source>
</evidence>
<gene>
    <name evidence="14" type="ORF">CON36_35795</name>
</gene>
<evidence type="ECO:0000256" key="8">
    <source>
        <dbReference type="ARBA" id="ARBA00022842"/>
    </source>
</evidence>
<evidence type="ECO:0000256" key="11">
    <source>
        <dbReference type="ARBA" id="ARBA00023235"/>
    </source>
</evidence>
<keyword evidence="7" id="KW-0067">ATP-binding</keyword>
<dbReference type="CDD" id="cd16928">
    <property type="entry name" value="HATPase_GyrB-like"/>
    <property type="match status" value="1"/>
</dbReference>
<dbReference type="EC" id="5.6.2.2" evidence="4"/>
<comment type="caution">
    <text evidence="14">The sequence shown here is derived from an EMBL/GenBank/DDBJ whole genome shotgun (WGS) entry which is preliminary data.</text>
</comment>
<evidence type="ECO:0000256" key="4">
    <source>
        <dbReference type="ARBA" id="ARBA00012895"/>
    </source>
</evidence>
<evidence type="ECO:0000256" key="3">
    <source>
        <dbReference type="ARBA" id="ARBA00010708"/>
    </source>
</evidence>
<dbReference type="InterPro" id="IPR036890">
    <property type="entry name" value="HATPase_C_sf"/>
</dbReference>
<dbReference type="InterPro" id="IPR013759">
    <property type="entry name" value="Topo_IIA_B_C"/>
</dbReference>
<dbReference type="InterPro" id="IPR001241">
    <property type="entry name" value="Topo_IIA"/>
</dbReference>
<dbReference type="SMART" id="SM00433">
    <property type="entry name" value="TOP2c"/>
    <property type="match status" value="1"/>
</dbReference>
<keyword evidence="10" id="KW-0238">DNA-binding</keyword>
<sequence length="652" mass="72881">MTDIKIVDKNQSYDASNIDVLEGLEAVRVRPGMYIGSTSARGLHHMVWEIVDNSVDEHLAGFCSDINVTIHTDNSITVEDNGRGIPVDLHPKFGKPTVEVVLTVLHAGGKFGGGGYKVSGGLHGVGSSVVNALSDEMTARVKRNGEIYEIKFERGKTVQPLKVVGNLANTDDTGTITHFVPDGTIFKETLEYDFKTIYTRMRESAFLNPGLTIRVTDERDIDPETDKPVSETFCYHGGLVDYVKFLNQSKTPLHEDIFSATEVKDGVEVNLALQYTDAYRNDGIFSYVNNVKTAEGGTHETGFKTALTATIRQYIQVNELIKGKEFPNGEDMRVGLTAIISVKVPDPQFEGQTKNKLGNSEVAPIVNAIVSKQLDKFLTEKPNQAETIIKKIIDSFEERMAARKARQEKRARKMTGEYASLDMPDKLADVNPKTPVAEREVFLVEGDSAGGSAKQARDRMTQAILPLRGKVINTEKASIDKINENNEIDFIRSVIGTDLDEYFDYSKLRYNKVIIMTDADVDGKHIQALLLTLFYRYMRPLVERGHIYLAQPPLYGIKRGDKVLRYCYSEAEKEAALKEFPNANVQRYKGLGEMNPTQLKETTMDPQTRTLLQITVEDAAEAENLFHTLMGDESHLRKDYIQKFGRKASLDL</sequence>
<evidence type="ECO:0000256" key="7">
    <source>
        <dbReference type="ARBA" id="ARBA00022840"/>
    </source>
</evidence>
<dbReference type="Proteomes" id="UP000219922">
    <property type="component" value="Unassembled WGS sequence"/>
</dbReference>
<evidence type="ECO:0000313" key="15">
    <source>
        <dbReference type="Proteomes" id="UP000219922"/>
    </source>
</evidence>
<dbReference type="AlphaFoldDB" id="A0A9X6SRZ4"/>
<dbReference type="PROSITE" id="PS00177">
    <property type="entry name" value="TOPOISOMERASE_II"/>
    <property type="match status" value="1"/>
</dbReference>
<comment type="subunit">
    <text evidence="12">Heterotetramer composed of ParC and ParE.</text>
</comment>
<dbReference type="Pfam" id="PF00986">
    <property type="entry name" value="DNA_gyraseB_C"/>
    <property type="match status" value="1"/>
</dbReference>
<evidence type="ECO:0000256" key="5">
    <source>
        <dbReference type="ARBA" id="ARBA00022723"/>
    </source>
</evidence>
<dbReference type="EMBL" id="NVMX01000271">
    <property type="protein sequence ID" value="PDZ94065.1"/>
    <property type="molecule type" value="Genomic_DNA"/>
</dbReference>
<dbReference type="GO" id="GO:0003677">
    <property type="term" value="F:DNA binding"/>
    <property type="evidence" value="ECO:0007669"/>
    <property type="project" value="UniProtKB-KW"/>
</dbReference>
<dbReference type="InterPro" id="IPR018522">
    <property type="entry name" value="TopoIIA_CS"/>
</dbReference>
<dbReference type="Pfam" id="PF00204">
    <property type="entry name" value="DNA_gyraseB"/>
    <property type="match status" value="1"/>
</dbReference>
<dbReference type="InterPro" id="IPR000565">
    <property type="entry name" value="Topo_IIA_B"/>
</dbReference>
<evidence type="ECO:0000256" key="2">
    <source>
        <dbReference type="ARBA" id="ARBA00001946"/>
    </source>
</evidence>
<evidence type="ECO:0000313" key="14">
    <source>
        <dbReference type="EMBL" id="PDZ94065.1"/>
    </source>
</evidence>
<keyword evidence="9" id="KW-0799">Topoisomerase</keyword>
<keyword evidence="6" id="KW-0547">Nucleotide-binding</keyword>
<dbReference type="SUPFAM" id="SSF55874">
    <property type="entry name" value="ATPase domain of HSP90 chaperone/DNA topoisomerase II/histidine kinase"/>
    <property type="match status" value="1"/>
</dbReference>
<dbReference type="FunFam" id="3.30.565.10:FF:000002">
    <property type="entry name" value="DNA gyrase subunit B"/>
    <property type="match status" value="1"/>
</dbReference>
<evidence type="ECO:0000259" key="13">
    <source>
        <dbReference type="PROSITE" id="PS50880"/>
    </source>
</evidence>
<dbReference type="Gene3D" id="3.40.50.670">
    <property type="match status" value="1"/>
</dbReference>
<dbReference type="Pfam" id="PF01751">
    <property type="entry name" value="Toprim"/>
    <property type="match status" value="1"/>
</dbReference>
<dbReference type="FunFam" id="3.30.230.10:FF:000005">
    <property type="entry name" value="DNA gyrase subunit B"/>
    <property type="match status" value="1"/>
</dbReference>
<dbReference type="Gene3D" id="3.30.230.10">
    <property type="match status" value="1"/>
</dbReference>
<dbReference type="InterPro" id="IPR013506">
    <property type="entry name" value="Topo_IIA_bsu_dom2"/>
</dbReference>
<dbReference type="PANTHER" id="PTHR45866">
    <property type="entry name" value="DNA GYRASE/TOPOISOMERASE SUBUNIT B"/>
    <property type="match status" value="1"/>
</dbReference>
<dbReference type="SMART" id="SM00387">
    <property type="entry name" value="HATPase_c"/>
    <property type="match status" value="1"/>
</dbReference>
<dbReference type="PANTHER" id="PTHR45866:SF1">
    <property type="entry name" value="DNA GYRASE SUBUNIT B, MITOCHONDRIAL"/>
    <property type="match status" value="1"/>
</dbReference>
<reference evidence="14 15" key="1">
    <citation type="submission" date="2017-09" db="EMBL/GenBank/DDBJ databases">
        <title>Large-scale bioinformatics analysis of Bacillus genomes uncovers conserved roles of natural products in bacterial physiology.</title>
        <authorList>
            <consortium name="Agbiome Team Llc"/>
            <person name="Bleich R.M."/>
            <person name="Grubbs K.J."/>
            <person name="Santa Maria K.C."/>
            <person name="Allen S.E."/>
            <person name="Farag S."/>
            <person name="Shank E.A."/>
            <person name="Bowers A."/>
        </authorList>
    </citation>
    <scope>NUCLEOTIDE SEQUENCE [LARGE SCALE GENOMIC DNA]</scope>
    <source>
        <strain evidence="14 15">AFS092789</strain>
    </source>
</reference>
<dbReference type="NCBIfam" id="NF004189">
    <property type="entry name" value="PRK05644.1"/>
    <property type="match status" value="1"/>
</dbReference>
<evidence type="ECO:0000256" key="10">
    <source>
        <dbReference type="ARBA" id="ARBA00023125"/>
    </source>
</evidence>
<keyword evidence="5" id="KW-0479">Metal-binding</keyword>
<dbReference type="PRINTS" id="PR00418">
    <property type="entry name" value="TPI2FAMILY"/>
</dbReference>
<comment type="similarity">
    <text evidence="3">Belongs to the type II topoisomerase GyrB family.</text>
</comment>
<dbReference type="Gene3D" id="3.30.565.10">
    <property type="entry name" value="Histidine kinase-like ATPase, C-terminal domain"/>
    <property type="match status" value="1"/>
</dbReference>
<dbReference type="InterPro" id="IPR003594">
    <property type="entry name" value="HATPase_dom"/>
</dbReference>
<proteinExistence type="inferred from homology"/>
<keyword evidence="8" id="KW-0460">Magnesium</keyword>
<dbReference type="GO" id="GO:0046872">
    <property type="term" value="F:metal ion binding"/>
    <property type="evidence" value="ECO:0007669"/>
    <property type="project" value="UniProtKB-KW"/>
</dbReference>
<dbReference type="PRINTS" id="PR01159">
    <property type="entry name" value="DNAGYRASEB"/>
</dbReference>
<dbReference type="SUPFAM" id="SSF54211">
    <property type="entry name" value="Ribosomal protein S5 domain 2-like"/>
    <property type="match status" value="1"/>
</dbReference>
<evidence type="ECO:0000256" key="1">
    <source>
        <dbReference type="ARBA" id="ARBA00000185"/>
    </source>
</evidence>
<dbReference type="CDD" id="cd00822">
    <property type="entry name" value="TopoII_Trans_DNA_gyrase"/>
    <property type="match status" value="1"/>
</dbReference>
<evidence type="ECO:0000256" key="12">
    <source>
        <dbReference type="ARBA" id="ARBA00063644"/>
    </source>
</evidence>
<name>A0A9X6SRZ4_BACCE</name>
<dbReference type="InterPro" id="IPR006171">
    <property type="entry name" value="TOPRIM_dom"/>
</dbReference>
<dbReference type="GO" id="GO:0034335">
    <property type="term" value="F:DNA negative supercoiling activity"/>
    <property type="evidence" value="ECO:0007669"/>
    <property type="project" value="UniProtKB-ARBA"/>
</dbReference>
<dbReference type="Pfam" id="PF02518">
    <property type="entry name" value="HATPase_c"/>
    <property type="match status" value="1"/>
</dbReference>
<dbReference type="InterPro" id="IPR002288">
    <property type="entry name" value="DNA_gyrase_B_C"/>
</dbReference>
<dbReference type="RefSeq" id="WP_098007333.1">
    <property type="nucleotide sequence ID" value="NZ_NUJB01000041.1"/>
</dbReference>
<comment type="cofactor">
    <cofactor evidence="2">
        <name>Mg(2+)</name>
        <dbReference type="ChEBI" id="CHEBI:18420"/>
    </cofactor>
</comment>
<protein>
    <recommendedName>
        <fullName evidence="4">DNA topoisomerase (ATP-hydrolyzing)</fullName>
        <ecNumber evidence="4">5.6.2.2</ecNumber>
    </recommendedName>
</protein>
<dbReference type="SUPFAM" id="SSF56719">
    <property type="entry name" value="Type II DNA topoisomerase"/>
    <property type="match status" value="1"/>
</dbReference>
<comment type="catalytic activity">
    <reaction evidence="1">
        <text>ATP-dependent breakage, passage and rejoining of double-stranded DNA.</text>
        <dbReference type="EC" id="5.6.2.2"/>
    </reaction>
</comment>
<dbReference type="GO" id="GO:0006265">
    <property type="term" value="P:DNA topological change"/>
    <property type="evidence" value="ECO:0007669"/>
    <property type="project" value="InterPro"/>
</dbReference>
<dbReference type="GO" id="GO:0005524">
    <property type="term" value="F:ATP binding"/>
    <property type="evidence" value="ECO:0007669"/>
    <property type="project" value="UniProtKB-KW"/>
</dbReference>
<organism evidence="14 15">
    <name type="scientific">Bacillus cereus</name>
    <dbReference type="NCBI Taxonomy" id="1396"/>
    <lineage>
        <taxon>Bacteria</taxon>
        <taxon>Bacillati</taxon>
        <taxon>Bacillota</taxon>
        <taxon>Bacilli</taxon>
        <taxon>Bacillales</taxon>
        <taxon>Bacillaceae</taxon>
        <taxon>Bacillus</taxon>
        <taxon>Bacillus cereus group</taxon>
    </lineage>
</organism>
<dbReference type="PROSITE" id="PS50880">
    <property type="entry name" value="TOPRIM"/>
    <property type="match status" value="1"/>
</dbReference>
<keyword evidence="11" id="KW-0413">Isomerase</keyword>
<dbReference type="InterPro" id="IPR013760">
    <property type="entry name" value="Topo_IIA-like_dom_sf"/>
</dbReference>
<evidence type="ECO:0000256" key="6">
    <source>
        <dbReference type="ARBA" id="ARBA00022741"/>
    </source>
</evidence>
<dbReference type="InterPro" id="IPR014721">
    <property type="entry name" value="Ribsml_uS5_D2-typ_fold_subgr"/>
</dbReference>